<name>A0AAD3CQJ5_9STRA</name>
<keyword evidence="10" id="KW-1185">Reference proteome</keyword>
<evidence type="ECO:0000256" key="6">
    <source>
        <dbReference type="ARBA" id="ARBA00022989"/>
    </source>
</evidence>
<comment type="subcellular location">
    <subcellularLocation>
        <location evidence="1">Cell inner membrane</location>
        <topology evidence="1">Multi-pass membrane protein</topology>
    </subcellularLocation>
</comment>
<keyword evidence="2" id="KW-0813">Transport</keyword>
<evidence type="ECO:0000256" key="8">
    <source>
        <dbReference type="SAM" id="Phobius"/>
    </source>
</evidence>
<feature type="transmembrane region" description="Helical" evidence="8">
    <location>
        <begin position="232"/>
        <end position="253"/>
    </location>
</feature>
<evidence type="ECO:0000256" key="5">
    <source>
        <dbReference type="ARBA" id="ARBA00022692"/>
    </source>
</evidence>
<dbReference type="Proteomes" id="UP001054902">
    <property type="component" value="Unassembled WGS sequence"/>
</dbReference>
<dbReference type="AlphaFoldDB" id="A0AAD3CQJ5"/>
<feature type="transmembrane region" description="Helical" evidence="8">
    <location>
        <begin position="129"/>
        <end position="150"/>
    </location>
</feature>
<feature type="transmembrane region" description="Helical" evidence="8">
    <location>
        <begin position="360"/>
        <end position="381"/>
    </location>
</feature>
<dbReference type="GO" id="GO:0005886">
    <property type="term" value="C:plasma membrane"/>
    <property type="evidence" value="ECO:0007669"/>
    <property type="project" value="UniProtKB-SubCell"/>
</dbReference>
<evidence type="ECO:0000313" key="9">
    <source>
        <dbReference type="EMBL" id="GFH49315.1"/>
    </source>
</evidence>
<evidence type="ECO:0000256" key="1">
    <source>
        <dbReference type="ARBA" id="ARBA00004429"/>
    </source>
</evidence>
<evidence type="ECO:0000256" key="7">
    <source>
        <dbReference type="ARBA" id="ARBA00023136"/>
    </source>
</evidence>
<feature type="transmembrane region" description="Helical" evidence="8">
    <location>
        <begin position="96"/>
        <end position="122"/>
    </location>
</feature>
<dbReference type="EMBL" id="BLLK01000038">
    <property type="protein sequence ID" value="GFH49315.1"/>
    <property type="molecule type" value="Genomic_DNA"/>
</dbReference>
<feature type="transmembrane region" description="Helical" evidence="8">
    <location>
        <begin position="273"/>
        <end position="293"/>
    </location>
</feature>
<evidence type="ECO:0000256" key="2">
    <source>
        <dbReference type="ARBA" id="ARBA00022448"/>
    </source>
</evidence>
<dbReference type="Pfam" id="PF20398">
    <property type="entry name" value="DUF6691"/>
    <property type="match status" value="1"/>
</dbReference>
<keyword evidence="7 8" id="KW-0472">Membrane</keyword>
<dbReference type="PANTHER" id="PTHR30574">
    <property type="entry name" value="INNER MEMBRANE PROTEIN YEDE"/>
    <property type="match status" value="1"/>
</dbReference>
<dbReference type="InterPro" id="IPR007272">
    <property type="entry name" value="Sulf_transp_TsuA/YedE"/>
</dbReference>
<feature type="transmembrane region" description="Helical" evidence="8">
    <location>
        <begin position="170"/>
        <end position="190"/>
    </location>
</feature>
<comment type="caution">
    <text evidence="9">The sequence shown here is derived from an EMBL/GenBank/DDBJ whole genome shotgun (WGS) entry which is preliminary data.</text>
</comment>
<evidence type="ECO:0000313" key="10">
    <source>
        <dbReference type="Proteomes" id="UP001054902"/>
    </source>
</evidence>
<accession>A0AAD3CQJ5</accession>
<gene>
    <name evidence="9" type="ORF">CTEN210_05791</name>
</gene>
<evidence type="ECO:0000256" key="4">
    <source>
        <dbReference type="ARBA" id="ARBA00022519"/>
    </source>
</evidence>
<dbReference type="PANTHER" id="PTHR30574:SF1">
    <property type="entry name" value="SULPHUR TRANSPORT DOMAIN-CONTAINING PROTEIN"/>
    <property type="match status" value="1"/>
</dbReference>
<keyword evidence="6 8" id="KW-1133">Transmembrane helix</keyword>
<keyword evidence="5 8" id="KW-0812">Transmembrane</keyword>
<protein>
    <recommendedName>
        <fullName evidence="11">Sulphur transport domain-containing protein</fullName>
    </recommendedName>
</protein>
<feature type="transmembrane region" description="Helical" evidence="8">
    <location>
        <begin position="327"/>
        <end position="348"/>
    </location>
</feature>
<evidence type="ECO:0000256" key="3">
    <source>
        <dbReference type="ARBA" id="ARBA00022475"/>
    </source>
</evidence>
<feature type="transmembrane region" description="Helical" evidence="8">
    <location>
        <begin position="6"/>
        <end position="28"/>
    </location>
</feature>
<dbReference type="InterPro" id="IPR046513">
    <property type="entry name" value="DUF6691"/>
</dbReference>
<organism evidence="9 10">
    <name type="scientific">Chaetoceros tenuissimus</name>
    <dbReference type="NCBI Taxonomy" id="426638"/>
    <lineage>
        <taxon>Eukaryota</taxon>
        <taxon>Sar</taxon>
        <taxon>Stramenopiles</taxon>
        <taxon>Ochrophyta</taxon>
        <taxon>Bacillariophyta</taxon>
        <taxon>Coscinodiscophyceae</taxon>
        <taxon>Chaetocerotophycidae</taxon>
        <taxon>Chaetocerotales</taxon>
        <taxon>Chaetocerotaceae</taxon>
        <taxon>Chaetoceros</taxon>
    </lineage>
</organism>
<evidence type="ECO:0008006" key="11">
    <source>
        <dbReference type="Google" id="ProtNLM"/>
    </source>
</evidence>
<reference evidence="9 10" key="1">
    <citation type="journal article" date="2021" name="Sci. Rep.">
        <title>The genome of the diatom Chaetoceros tenuissimus carries an ancient integrated fragment of an extant virus.</title>
        <authorList>
            <person name="Hongo Y."/>
            <person name="Kimura K."/>
            <person name="Takaki Y."/>
            <person name="Yoshida Y."/>
            <person name="Baba S."/>
            <person name="Kobayashi G."/>
            <person name="Nagasaki K."/>
            <person name="Hano T."/>
            <person name="Tomaru Y."/>
        </authorList>
    </citation>
    <scope>NUCLEOTIDE SEQUENCE [LARGE SCALE GENOMIC DNA]</scope>
    <source>
        <strain evidence="9 10">NIES-3715</strain>
    </source>
</reference>
<keyword evidence="4" id="KW-0997">Cell inner membrane</keyword>
<sequence length="382" mass="40723">MSDTYTFAPVAGLFGGSIMGIACAILLVGNGDILGCSGVSGRFILNPMSAFEGRRWEIIFLVSFVITSNLYNSWIVTPGQSEVLSETIPYVSNPGYILGGLFVGLGSRLGSGCTSGHGLCGLARVSKRAFVAVITFMGSGMLTASFITLYVDFLRCSPQDSLFSKPLAHILGLIILVSTIIGGGMSLAYAGRDSKTLDADDLVNEESALAIVGTDETIDNTAIARSNETKKYLYASIAAALFAIGLAVSGMIYQNKIIDFLDLTRFANLSWDGTLAMVMGGGLLFSAYGYHWVKGIGITDHQNAMTQPLKSDHFNMPYETKTVDTQLIVGNILFGCGWAIAGFCPGPALYQFATGNPKVVFMWMPANIIGIFIAEAVMPFFA</sequence>
<feature type="transmembrane region" description="Helical" evidence="8">
    <location>
        <begin position="58"/>
        <end position="76"/>
    </location>
</feature>
<keyword evidence="3" id="KW-1003">Cell membrane</keyword>
<proteinExistence type="predicted"/>